<keyword evidence="4" id="KW-0808">Transferase</keyword>
<keyword evidence="9" id="KW-0175">Coiled coil</keyword>
<dbReference type="FunFam" id="3.30.63.10:FF:000002">
    <property type="entry name" value="Guanylate kinase 1"/>
    <property type="match status" value="1"/>
</dbReference>
<dbReference type="InterPro" id="IPR004367">
    <property type="entry name" value="Cyclin_C-dom"/>
</dbReference>
<dbReference type="InterPro" id="IPR006671">
    <property type="entry name" value="Cyclin_N"/>
</dbReference>
<dbReference type="Proteomes" id="UP000623129">
    <property type="component" value="Unassembled WGS sequence"/>
</dbReference>
<organism evidence="11 12">
    <name type="scientific">Carex littledalei</name>
    <dbReference type="NCBI Taxonomy" id="544730"/>
    <lineage>
        <taxon>Eukaryota</taxon>
        <taxon>Viridiplantae</taxon>
        <taxon>Streptophyta</taxon>
        <taxon>Embryophyta</taxon>
        <taxon>Tracheophyta</taxon>
        <taxon>Spermatophyta</taxon>
        <taxon>Magnoliopsida</taxon>
        <taxon>Liliopsida</taxon>
        <taxon>Poales</taxon>
        <taxon>Cyperaceae</taxon>
        <taxon>Cyperoideae</taxon>
        <taxon>Cariceae</taxon>
        <taxon>Carex</taxon>
        <taxon>Carex subgen. Euthyceras</taxon>
    </lineage>
</organism>
<name>A0A833QLZ1_9POAL</name>
<dbReference type="InterPro" id="IPR008145">
    <property type="entry name" value="GK/Ca_channel_bsu"/>
</dbReference>
<dbReference type="Pfam" id="PF00625">
    <property type="entry name" value="Guanylate_kin"/>
    <property type="match status" value="2"/>
</dbReference>
<evidence type="ECO:0000256" key="8">
    <source>
        <dbReference type="RuleBase" id="RU000383"/>
    </source>
</evidence>
<accession>A0A833QLZ1</accession>
<dbReference type="InterPro" id="IPR008144">
    <property type="entry name" value="Guanylate_kin-like_dom"/>
</dbReference>
<dbReference type="PANTHER" id="PTHR23117">
    <property type="entry name" value="GUANYLATE KINASE-RELATED"/>
    <property type="match status" value="1"/>
</dbReference>
<dbReference type="InterPro" id="IPR013763">
    <property type="entry name" value="Cyclin-like_dom"/>
</dbReference>
<comment type="similarity">
    <text evidence="2">Belongs to the cyclin family. Cyclin AB subfamily.</text>
</comment>
<evidence type="ECO:0000256" key="1">
    <source>
        <dbReference type="ARBA" id="ARBA00005790"/>
    </source>
</evidence>
<protein>
    <submittedName>
        <fullName evidence="11">Guanylate kinase 1-like isoform X2</fullName>
    </submittedName>
</protein>
<keyword evidence="3" id="KW-0132">Cell division</keyword>
<dbReference type="CDD" id="cd00071">
    <property type="entry name" value="GMPK"/>
    <property type="match status" value="1"/>
</dbReference>
<keyword evidence="6 8" id="KW-0195">Cyclin</keyword>
<comment type="similarity">
    <text evidence="1">Belongs to the guanylate kinase family.</text>
</comment>
<dbReference type="InterPro" id="IPR011043">
    <property type="entry name" value="Gal_Oxase/kelch_b-propeller"/>
</dbReference>
<evidence type="ECO:0000313" key="12">
    <source>
        <dbReference type="Proteomes" id="UP000623129"/>
    </source>
</evidence>
<evidence type="ECO:0000259" key="10">
    <source>
        <dbReference type="PROSITE" id="PS50052"/>
    </source>
</evidence>
<evidence type="ECO:0000256" key="7">
    <source>
        <dbReference type="ARBA" id="ARBA00023306"/>
    </source>
</evidence>
<dbReference type="GO" id="GO:0051301">
    <property type="term" value="P:cell division"/>
    <property type="evidence" value="ECO:0007669"/>
    <property type="project" value="UniProtKB-KW"/>
</dbReference>
<feature type="domain" description="Guanylate kinase-like" evidence="10">
    <location>
        <begin position="493"/>
        <end position="653"/>
    </location>
</feature>
<evidence type="ECO:0000256" key="6">
    <source>
        <dbReference type="ARBA" id="ARBA00023127"/>
    </source>
</evidence>
<evidence type="ECO:0000313" key="11">
    <source>
        <dbReference type="EMBL" id="KAF3325503.1"/>
    </source>
</evidence>
<dbReference type="Gene3D" id="3.40.50.300">
    <property type="entry name" value="P-loop containing nucleotide triphosphate hydrolases"/>
    <property type="match status" value="1"/>
</dbReference>
<gene>
    <name evidence="11" type="ORF">FCM35_KLT10574</name>
</gene>
<dbReference type="SMART" id="SM00072">
    <property type="entry name" value="GuKc"/>
    <property type="match status" value="1"/>
</dbReference>
<dbReference type="SMART" id="SM00385">
    <property type="entry name" value="CYCLIN"/>
    <property type="match status" value="2"/>
</dbReference>
<dbReference type="Gene3D" id="1.10.472.10">
    <property type="entry name" value="Cyclin-like"/>
    <property type="match status" value="2"/>
</dbReference>
<dbReference type="InterPro" id="IPR036915">
    <property type="entry name" value="Cyclin-like_sf"/>
</dbReference>
<dbReference type="Gene3D" id="3.30.63.10">
    <property type="entry name" value="Guanylate Kinase phosphate binding domain"/>
    <property type="match status" value="1"/>
</dbReference>
<dbReference type="PROSITE" id="PS00856">
    <property type="entry name" value="GUANYLATE_KINASE_1"/>
    <property type="match status" value="1"/>
</dbReference>
<dbReference type="Gene3D" id="2.120.10.80">
    <property type="entry name" value="Kelch-type beta propeller"/>
    <property type="match status" value="1"/>
</dbReference>
<feature type="coiled-coil region" evidence="9">
    <location>
        <begin position="603"/>
        <end position="630"/>
    </location>
</feature>
<keyword evidence="7" id="KW-0131">Cell cycle</keyword>
<dbReference type="Pfam" id="PF02984">
    <property type="entry name" value="Cyclin_C"/>
    <property type="match status" value="1"/>
</dbReference>
<keyword evidence="12" id="KW-1185">Reference proteome</keyword>
<dbReference type="SUPFAM" id="SSF47954">
    <property type="entry name" value="Cyclin-like"/>
    <property type="match status" value="2"/>
</dbReference>
<evidence type="ECO:0000256" key="9">
    <source>
        <dbReference type="SAM" id="Coils"/>
    </source>
</evidence>
<evidence type="ECO:0000256" key="2">
    <source>
        <dbReference type="ARBA" id="ARBA00006955"/>
    </source>
</evidence>
<dbReference type="PANTHER" id="PTHR23117:SF13">
    <property type="entry name" value="GUANYLATE KINASE"/>
    <property type="match status" value="1"/>
</dbReference>
<comment type="caution">
    <text evidence="11">The sequence shown here is derived from an EMBL/GenBank/DDBJ whole genome shotgun (WGS) entry which is preliminary data.</text>
</comment>
<dbReference type="GO" id="GO:0005829">
    <property type="term" value="C:cytosol"/>
    <property type="evidence" value="ECO:0007669"/>
    <property type="project" value="TreeGrafter"/>
</dbReference>
<dbReference type="AlphaFoldDB" id="A0A833QLZ1"/>
<dbReference type="FunFam" id="1.10.472.10:FF:000013">
    <property type="entry name" value="Cyclin A1"/>
    <property type="match status" value="1"/>
</dbReference>
<dbReference type="InterPro" id="IPR027417">
    <property type="entry name" value="P-loop_NTPase"/>
</dbReference>
<evidence type="ECO:0000256" key="5">
    <source>
        <dbReference type="ARBA" id="ARBA00022777"/>
    </source>
</evidence>
<dbReference type="OrthoDB" id="6334211at2759"/>
<keyword evidence="5 11" id="KW-0418">Kinase</keyword>
<dbReference type="SUPFAM" id="SSF52540">
    <property type="entry name" value="P-loop containing nucleoside triphosphate hydrolases"/>
    <property type="match status" value="1"/>
</dbReference>
<proteinExistence type="inferred from homology"/>
<dbReference type="SMART" id="SM01332">
    <property type="entry name" value="Cyclin_C"/>
    <property type="match status" value="1"/>
</dbReference>
<dbReference type="SUPFAM" id="SSF50965">
    <property type="entry name" value="Galactose oxidase, central domain"/>
    <property type="match status" value="1"/>
</dbReference>
<sequence>MAENVEPLWGELLEAPAPIETKAPTFLFRNFFNLSTQQNHQKGPKEADLVRVSPKLKRTAEKRLSDKEFDITLVPPKKQKRLPFKEMLNFVLDDDLKKQSDKRSKSTEPVPAIPSDYLMCTQYAVEIYKNYGVVQHEKRAVWGYMKNLQSDLTPKMRAMLVDWMVQSKLEREKLVVLGTSCILIASKYEERRRPTSTVAQLFTHTKCTKAEVLSMETKVLSTVGYDISVPTINTFLSRYLQFTEASPQAQPNLELVARYLAELTLLDYNFLRYLPSEIAASAVFLAKWALDPSSHPWNENLRVQTGYHSKDLKICVQNLKKFQKNIKRSDYNTIYVKFQRKKVQRSHSEKITYFFMGQEIPESFTSSLIEDLSVCSGGDADFKGHKTVTEICGKLYVIGALSEEADSRLNVKIFDKSTRKWSAPTILGKKPKASKFHSAVLVTNDHILILTGDSSANEFSYFLEVDTNFVRERKELLGGEVVAWSKGSIGEGPIPIVISGPSGVGKGTLINKLMKDFPSTFGFSVSHTTRAPREKEVNGVHYHFTKREVMETDIKEGKFLESALRCILDIDVQGARLVRARTIEAIFIFIRPPSFEELEKRLRDRGTETEEQVQKRLRNAKKEMEEGKEGLFDHVLVNDDLESCYTNLKKLLGLDDDIQTSNRAASVDFKTPSSFTISRDADKIFIESQYTETKDGIPKRIVLDVSSLKGGAPGRTRGLAVSAEY</sequence>
<dbReference type="Pfam" id="PF00134">
    <property type="entry name" value="Cyclin_N"/>
    <property type="match status" value="1"/>
</dbReference>
<dbReference type="InterPro" id="IPR015915">
    <property type="entry name" value="Kelch-typ_b-propeller"/>
</dbReference>
<evidence type="ECO:0000256" key="4">
    <source>
        <dbReference type="ARBA" id="ARBA00022679"/>
    </source>
</evidence>
<dbReference type="EMBL" id="SWLB01000020">
    <property type="protein sequence ID" value="KAF3325503.1"/>
    <property type="molecule type" value="Genomic_DNA"/>
</dbReference>
<dbReference type="InterPro" id="IPR020590">
    <property type="entry name" value="Guanylate_kinase_CS"/>
</dbReference>
<dbReference type="GO" id="GO:0004385">
    <property type="term" value="F:GMP kinase activity"/>
    <property type="evidence" value="ECO:0007669"/>
    <property type="project" value="TreeGrafter"/>
</dbReference>
<reference evidence="11" key="1">
    <citation type="submission" date="2020-01" db="EMBL/GenBank/DDBJ databases">
        <title>Genome sequence of Kobresia littledalei, the first chromosome-level genome in the family Cyperaceae.</title>
        <authorList>
            <person name="Qu G."/>
        </authorList>
    </citation>
    <scope>NUCLEOTIDE SEQUENCE</scope>
    <source>
        <strain evidence="11">C.B.Clarke</strain>
        <tissue evidence="11">Leaf</tissue>
    </source>
</reference>
<dbReference type="PROSITE" id="PS50052">
    <property type="entry name" value="GUANYLATE_KINASE_2"/>
    <property type="match status" value="1"/>
</dbReference>
<evidence type="ECO:0000256" key="3">
    <source>
        <dbReference type="ARBA" id="ARBA00022618"/>
    </source>
</evidence>